<comment type="subcellular location">
    <subcellularLocation>
        <location evidence="1">Membrane</location>
        <topology evidence="1">Multi-pass membrane protein</topology>
    </subcellularLocation>
</comment>
<dbReference type="AlphaFoldDB" id="A0A401XI79"/>
<dbReference type="Pfam" id="PF01957">
    <property type="entry name" value="NfeD"/>
    <property type="match status" value="1"/>
</dbReference>
<feature type="domain" description="NfeD-like C-terminal" evidence="6">
    <location>
        <begin position="84"/>
        <end position="145"/>
    </location>
</feature>
<evidence type="ECO:0000313" key="7">
    <source>
        <dbReference type="EMBL" id="GCD76727.1"/>
    </source>
</evidence>
<keyword evidence="8" id="KW-1185">Reference proteome</keyword>
<keyword evidence="4 5" id="KW-0472">Membrane</keyword>
<evidence type="ECO:0000313" key="8">
    <source>
        <dbReference type="Proteomes" id="UP000286715"/>
    </source>
</evidence>
<evidence type="ECO:0000256" key="5">
    <source>
        <dbReference type="SAM" id="Phobius"/>
    </source>
</evidence>
<evidence type="ECO:0000256" key="4">
    <source>
        <dbReference type="ARBA" id="ARBA00023136"/>
    </source>
</evidence>
<accession>A0A401XI79</accession>
<dbReference type="PANTHER" id="PTHR33507:SF3">
    <property type="entry name" value="INNER MEMBRANE PROTEIN YBBJ"/>
    <property type="match status" value="1"/>
</dbReference>
<feature type="transmembrane region" description="Helical" evidence="5">
    <location>
        <begin position="51"/>
        <end position="71"/>
    </location>
</feature>
<organism evidence="7 8">
    <name type="scientific">Thermaurantimonas aggregans</name>
    <dbReference type="NCBI Taxonomy" id="2173829"/>
    <lineage>
        <taxon>Bacteria</taxon>
        <taxon>Pseudomonadati</taxon>
        <taxon>Bacteroidota</taxon>
        <taxon>Flavobacteriia</taxon>
        <taxon>Flavobacteriales</taxon>
        <taxon>Schleiferiaceae</taxon>
        <taxon>Thermaurantimonas</taxon>
    </lineage>
</organism>
<dbReference type="Gene3D" id="2.40.50.140">
    <property type="entry name" value="Nucleic acid-binding proteins"/>
    <property type="match status" value="1"/>
</dbReference>
<evidence type="ECO:0000256" key="3">
    <source>
        <dbReference type="ARBA" id="ARBA00022989"/>
    </source>
</evidence>
<gene>
    <name evidence="7" type="ORF">JCM31826_02090</name>
</gene>
<dbReference type="Proteomes" id="UP000286715">
    <property type="component" value="Unassembled WGS sequence"/>
</dbReference>
<dbReference type="RefSeq" id="WP_124396806.1">
    <property type="nucleotide sequence ID" value="NZ_BHZE01000002.1"/>
</dbReference>
<dbReference type="EMBL" id="BHZE01000002">
    <property type="protein sequence ID" value="GCD76727.1"/>
    <property type="molecule type" value="Genomic_DNA"/>
</dbReference>
<keyword evidence="2 5" id="KW-0812">Transmembrane</keyword>
<dbReference type="InterPro" id="IPR052165">
    <property type="entry name" value="Membrane_assoc_protease"/>
</dbReference>
<dbReference type="InterPro" id="IPR012340">
    <property type="entry name" value="NA-bd_OB-fold"/>
</dbReference>
<evidence type="ECO:0000256" key="1">
    <source>
        <dbReference type="ARBA" id="ARBA00004141"/>
    </source>
</evidence>
<dbReference type="InterPro" id="IPR002810">
    <property type="entry name" value="NfeD-like_C"/>
</dbReference>
<dbReference type="SUPFAM" id="SSF141322">
    <property type="entry name" value="NfeD domain-like"/>
    <property type="match status" value="1"/>
</dbReference>
<dbReference type="PANTHER" id="PTHR33507">
    <property type="entry name" value="INNER MEMBRANE PROTEIN YBBJ"/>
    <property type="match status" value="1"/>
</dbReference>
<feature type="transmembrane region" description="Helical" evidence="5">
    <location>
        <begin position="12"/>
        <end position="45"/>
    </location>
</feature>
<comment type="caution">
    <text evidence="7">The sequence shown here is derived from an EMBL/GenBank/DDBJ whole genome shotgun (WGS) entry which is preliminary data.</text>
</comment>
<name>A0A401XI79_9FLAO</name>
<proteinExistence type="predicted"/>
<evidence type="ECO:0000259" key="6">
    <source>
        <dbReference type="Pfam" id="PF01957"/>
    </source>
</evidence>
<sequence length="146" mass="15996">MDYITGTQWWIIAGILLLILEIFTPAFFAAALAVGCFITAVFSYLGTPTEISWLIFSAVSIITVIYLRPLAKKMYNGKQLKTNAEAMIGRTAVAETDINTVQPEGYVKLDGVSWKAVLADSSTSVFKGDHVKIVGYESIVLKVKKV</sequence>
<protein>
    <recommendedName>
        <fullName evidence="6">NfeD-like C-terminal domain-containing protein</fullName>
    </recommendedName>
</protein>
<keyword evidence="3 5" id="KW-1133">Transmembrane helix</keyword>
<evidence type="ECO:0000256" key="2">
    <source>
        <dbReference type="ARBA" id="ARBA00022692"/>
    </source>
</evidence>
<dbReference type="OrthoDB" id="1119931at2"/>
<dbReference type="GO" id="GO:0005886">
    <property type="term" value="C:plasma membrane"/>
    <property type="evidence" value="ECO:0007669"/>
    <property type="project" value="TreeGrafter"/>
</dbReference>
<reference evidence="7 8" key="1">
    <citation type="submission" date="2018-11" db="EMBL/GenBank/DDBJ databases">
        <title>Schleiferia aggregans sp. nov., a moderately thermophilic heterotrophic bacterium isolated from microbial mats at a terrestrial hot spring.</title>
        <authorList>
            <person name="Iino T."/>
            <person name="Ohkuma M."/>
            <person name="Haruta S."/>
        </authorList>
    </citation>
    <scope>NUCLEOTIDE SEQUENCE [LARGE SCALE GENOMIC DNA]</scope>
    <source>
        <strain evidence="7 8">LA</strain>
    </source>
</reference>